<reference evidence="1" key="1">
    <citation type="submission" date="2014-11" db="EMBL/GenBank/DDBJ databases">
        <authorList>
            <person name="Amaro Gonzalez C."/>
        </authorList>
    </citation>
    <scope>NUCLEOTIDE SEQUENCE</scope>
</reference>
<sequence>MIFTSSSKSVLLLALFAVRWFNEAHPP</sequence>
<organism evidence="1">
    <name type="scientific">Anguilla anguilla</name>
    <name type="common">European freshwater eel</name>
    <name type="synonym">Muraena anguilla</name>
    <dbReference type="NCBI Taxonomy" id="7936"/>
    <lineage>
        <taxon>Eukaryota</taxon>
        <taxon>Metazoa</taxon>
        <taxon>Chordata</taxon>
        <taxon>Craniata</taxon>
        <taxon>Vertebrata</taxon>
        <taxon>Euteleostomi</taxon>
        <taxon>Actinopterygii</taxon>
        <taxon>Neopterygii</taxon>
        <taxon>Teleostei</taxon>
        <taxon>Anguilliformes</taxon>
        <taxon>Anguillidae</taxon>
        <taxon>Anguilla</taxon>
    </lineage>
</organism>
<proteinExistence type="predicted"/>
<protein>
    <submittedName>
        <fullName evidence="1">Uncharacterized protein</fullName>
    </submittedName>
</protein>
<reference evidence="1" key="2">
    <citation type="journal article" date="2015" name="Fish Shellfish Immunol.">
        <title>Early steps in the European eel (Anguilla anguilla)-Vibrio vulnificus interaction in the gills: Role of the RtxA13 toxin.</title>
        <authorList>
            <person name="Callol A."/>
            <person name="Pajuelo D."/>
            <person name="Ebbesson L."/>
            <person name="Teles M."/>
            <person name="MacKenzie S."/>
            <person name="Amaro C."/>
        </authorList>
    </citation>
    <scope>NUCLEOTIDE SEQUENCE</scope>
</reference>
<dbReference type="AlphaFoldDB" id="A0A0E9VH96"/>
<name>A0A0E9VH96_ANGAN</name>
<evidence type="ECO:0000313" key="1">
    <source>
        <dbReference type="EMBL" id="JAH76780.1"/>
    </source>
</evidence>
<accession>A0A0E9VH96</accession>
<dbReference type="EMBL" id="GBXM01031797">
    <property type="protein sequence ID" value="JAH76780.1"/>
    <property type="molecule type" value="Transcribed_RNA"/>
</dbReference>